<evidence type="ECO:0000313" key="1">
    <source>
        <dbReference type="EMBL" id="KAK3863038.1"/>
    </source>
</evidence>
<name>A0AAE1EWX2_PETCI</name>
<evidence type="ECO:0000313" key="2">
    <source>
        <dbReference type="Proteomes" id="UP001286313"/>
    </source>
</evidence>
<keyword evidence="2" id="KW-1185">Reference proteome</keyword>
<gene>
    <name evidence="1" type="ORF">Pcinc_031141</name>
</gene>
<protein>
    <submittedName>
        <fullName evidence="1">Uncharacterized protein</fullName>
    </submittedName>
</protein>
<proteinExistence type="predicted"/>
<sequence>MPQYLQTMVGRGLGLPRARQPVTAPHAEPQPQRKVPLGELWTACLSAHHAPLTTLLPVTTCLHARPSLTSPSPLPDPVLPHFSPPFSTVPFPTVFHTPLHPSHVPASPRPLPCPPILSPAPPPPKLYQPRSSPCLTAPLSSSQSLSHSTTPPHTAHTLPVPLLLSKFATPCIYFLLYYHDYPPPFSTCILTRATPLLLHRLALL</sequence>
<accession>A0AAE1EWX2</accession>
<comment type="caution">
    <text evidence="1">The sequence shown here is derived from an EMBL/GenBank/DDBJ whole genome shotgun (WGS) entry which is preliminary data.</text>
</comment>
<reference evidence="1" key="1">
    <citation type="submission" date="2023-10" db="EMBL/GenBank/DDBJ databases">
        <title>Genome assemblies of two species of porcelain crab, Petrolisthes cinctipes and Petrolisthes manimaculis (Anomura: Porcellanidae).</title>
        <authorList>
            <person name="Angst P."/>
        </authorList>
    </citation>
    <scope>NUCLEOTIDE SEQUENCE</scope>
    <source>
        <strain evidence="1">PB745_01</strain>
        <tissue evidence="1">Gill</tissue>
    </source>
</reference>
<dbReference type="AlphaFoldDB" id="A0AAE1EWX2"/>
<dbReference type="Proteomes" id="UP001286313">
    <property type="component" value="Unassembled WGS sequence"/>
</dbReference>
<dbReference type="EMBL" id="JAWQEG010004093">
    <property type="protein sequence ID" value="KAK3863038.1"/>
    <property type="molecule type" value="Genomic_DNA"/>
</dbReference>
<organism evidence="1 2">
    <name type="scientific">Petrolisthes cinctipes</name>
    <name type="common">Flat porcelain crab</name>
    <dbReference type="NCBI Taxonomy" id="88211"/>
    <lineage>
        <taxon>Eukaryota</taxon>
        <taxon>Metazoa</taxon>
        <taxon>Ecdysozoa</taxon>
        <taxon>Arthropoda</taxon>
        <taxon>Crustacea</taxon>
        <taxon>Multicrustacea</taxon>
        <taxon>Malacostraca</taxon>
        <taxon>Eumalacostraca</taxon>
        <taxon>Eucarida</taxon>
        <taxon>Decapoda</taxon>
        <taxon>Pleocyemata</taxon>
        <taxon>Anomura</taxon>
        <taxon>Galatheoidea</taxon>
        <taxon>Porcellanidae</taxon>
        <taxon>Petrolisthes</taxon>
    </lineage>
</organism>